<keyword evidence="1" id="KW-0676">Redox-active center</keyword>
<accession>A0A807LGD9</accession>
<dbReference type="KEGG" id="kco:BWI95_10605"/>
<dbReference type="NCBIfam" id="TIGR02174">
    <property type="entry name" value="CXXU_selWTH"/>
    <property type="match status" value="1"/>
</dbReference>
<dbReference type="Proteomes" id="UP000187148">
    <property type="component" value="Chromosome"/>
</dbReference>
<dbReference type="PANTHER" id="PTHR36417">
    <property type="entry name" value="SELENOPROTEIN DOMAIN PROTEIN (AFU_ORTHOLOGUE AFUA_1G05220)"/>
    <property type="match status" value="1"/>
</dbReference>
<dbReference type="SUPFAM" id="SSF52833">
    <property type="entry name" value="Thioredoxin-like"/>
    <property type="match status" value="1"/>
</dbReference>
<protein>
    <submittedName>
        <fullName evidence="2">Selenoprotein W-related protein</fullName>
    </submittedName>
</protein>
<dbReference type="Pfam" id="PF10262">
    <property type="entry name" value="Rdx"/>
    <property type="match status" value="1"/>
</dbReference>
<gene>
    <name evidence="2" type="ORF">BWI95_10605</name>
</gene>
<evidence type="ECO:0000256" key="1">
    <source>
        <dbReference type="ARBA" id="ARBA00023284"/>
    </source>
</evidence>
<sequence>MSTKPAITLHYCVQCNWMLRASWMAQELLHTFNTDLGSVTLIPGTGGIFVIEADGSVIWDRKQEGGFPDAAELKRRVRDCCFPEKPLGHVEKRSE</sequence>
<dbReference type="RefSeq" id="WP_023479005.1">
    <property type="nucleotide sequence ID" value="NZ_CP019445.1"/>
</dbReference>
<dbReference type="PANTHER" id="PTHR36417:SF2">
    <property type="entry name" value="SELENOPROTEIN DOMAIN PROTEIN (AFU_ORTHOLOGUE AFUA_1G05220)"/>
    <property type="match status" value="1"/>
</dbReference>
<dbReference type="EMBL" id="CP019445">
    <property type="protein sequence ID" value="APZ05461.1"/>
    <property type="molecule type" value="Genomic_DNA"/>
</dbReference>
<evidence type="ECO:0000313" key="3">
    <source>
        <dbReference type="Proteomes" id="UP000187148"/>
    </source>
</evidence>
<reference evidence="2 3" key="1">
    <citation type="submission" date="2017-01" db="EMBL/GenBank/DDBJ databases">
        <authorList>
            <person name="Cao J.-M."/>
        </authorList>
    </citation>
    <scope>NUCLEOTIDE SEQUENCE [LARGE SCALE GENOMIC DNA]</scope>
    <source>
        <strain evidence="2 3">888-76</strain>
    </source>
</reference>
<dbReference type="Gene3D" id="3.40.30.10">
    <property type="entry name" value="Glutaredoxin"/>
    <property type="match status" value="1"/>
</dbReference>
<name>A0A807LGD9_9ENTR</name>
<dbReference type="InterPro" id="IPR011893">
    <property type="entry name" value="Selenoprotein_Rdx-typ"/>
</dbReference>
<dbReference type="InterPro" id="IPR036249">
    <property type="entry name" value="Thioredoxin-like_sf"/>
</dbReference>
<dbReference type="AlphaFoldDB" id="A0A807LGD9"/>
<organism evidence="2 3">
    <name type="scientific">Kosakonia cowanii JCM 10956 = DSM 18146</name>
    <dbReference type="NCBI Taxonomy" id="1300165"/>
    <lineage>
        <taxon>Bacteria</taxon>
        <taxon>Pseudomonadati</taxon>
        <taxon>Pseudomonadota</taxon>
        <taxon>Gammaproteobacteria</taxon>
        <taxon>Enterobacterales</taxon>
        <taxon>Enterobacteriaceae</taxon>
        <taxon>Kosakonia</taxon>
    </lineage>
</organism>
<proteinExistence type="predicted"/>
<evidence type="ECO:0000313" key="2">
    <source>
        <dbReference type="EMBL" id="APZ05461.1"/>
    </source>
</evidence>
<keyword evidence="3" id="KW-1185">Reference proteome</keyword>